<feature type="domain" description="DUF4185" evidence="2">
    <location>
        <begin position="81"/>
        <end position="386"/>
    </location>
</feature>
<dbReference type="RefSeq" id="WP_169593731.1">
    <property type="nucleotide sequence ID" value="NZ_VCQU01000013.1"/>
</dbReference>
<dbReference type="Proteomes" id="UP000535543">
    <property type="component" value="Unassembled WGS sequence"/>
</dbReference>
<reference evidence="3 4" key="1">
    <citation type="submission" date="2019-05" db="EMBL/GenBank/DDBJ databases">
        <authorList>
            <person name="Lee S.D."/>
        </authorList>
    </citation>
    <scope>NUCLEOTIDE SEQUENCE [LARGE SCALE GENOMIC DNA]</scope>
    <source>
        <strain evidence="3 4">YC2-7</strain>
    </source>
</reference>
<evidence type="ECO:0000313" key="3">
    <source>
        <dbReference type="EMBL" id="NMN98940.1"/>
    </source>
</evidence>
<feature type="chain" id="PRO_5032562618" evidence="1">
    <location>
        <begin position="28"/>
        <end position="391"/>
    </location>
</feature>
<name>A0A848KRN0_9NOCA</name>
<comment type="caution">
    <text evidence="3">The sequence shown here is derived from an EMBL/GenBank/DDBJ whole genome shotgun (WGS) entry which is preliminary data.</text>
</comment>
<keyword evidence="4" id="KW-1185">Reference proteome</keyword>
<dbReference type="Pfam" id="PF13810">
    <property type="entry name" value="DUF4185"/>
    <property type="match status" value="1"/>
</dbReference>
<evidence type="ECO:0000256" key="1">
    <source>
        <dbReference type="SAM" id="SignalP"/>
    </source>
</evidence>
<dbReference type="InterPro" id="IPR025442">
    <property type="entry name" value="DUF4185"/>
</dbReference>
<gene>
    <name evidence="3" type="ORF">FGL95_28285</name>
</gene>
<sequence>MRRIGIALSATCLAATVLTAGAPTASAGPCTGGTGSLGSSASSGSSFGGTNPIPWLNGSDGGLPNLKGRSQAVAHLTGLDSPNDSVRRFNVVGTDLGIMWDNGSGQILTAFGDTVGVSRQPFCEGLLGDWRSNVLFRSTDHNLADGMTIDSAPLDGDRHAKEIIPSKKIDGVEMTTIPTAGVEANGIQYINFMSVRSWGEPGEWVTNFSALASSVDNGEKWKVDLTTVRPNDPLTGNGNFQMGAYVKDGGFVYLFGTPSGRKGSVSLARVKEADFANQIAYEYWDGHGWTPTVPAAATPVIAGPVGEMSVAYNDHLRKFIALYSDGSNPAVMRVADRPEGPWGSPDVLIGSREVSGMYGAYIHPWSSGRDLYFVATTWSDYNVMLIKATLP</sequence>
<dbReference type="AlphaFoldDB" id="A0A848KRN0"/>
<dbReference type="EMBL" id="VCQU01000013">
    <property type="protein sequence ID" value="NMN98940.1"/>
    <property type="molecule type" value="Genomic_DNA"/>
</dbReference>
<protein>
    <submittedName>
        <fullName evidence="3">DUF4185 domain-containing protein</fullName>
    </submittedName>
</protein>
<feature type="signal peptide" evidence="1">
    <location>
        <begin position="1"/>
        <end position="27"/>
    </location>
</feature>
<organism evidence="3 4">
    <name type="scientific">Antrihabitans stalactiti</name>
    <dbReference type="NCBI Taxonomy" id="2584121"/>
    <lineage>
        <taxon>Bacteria</taxon>
        <taxon>Bacillati</taxon>
        <taxon>Actinomycetota</taxon>
        <taxon>Actinomycetes</taxon>
        <taxon>Mycobacteriales</taxon>
        <taxon>Nocardiaceae</taxon>
        <taxon>Antrihabitans</taxon>
    </lineage>
</organism>
<reference evidence="3 4" key="2">
    <citation type="submission" date="2020-06" db="EMBL/GenBank/DDBJ databases">
        <title>Antribacter stalactiti gen. nov., sp. nov., a new member of the family Nacardiaceae isolated from a cave.</title>
        <authorList>
            <person name="Kim I.S."/>
        </authorList>
    </citation>
    <scope>NUCLEOTIDE SEQUENCE [LARGE SCALE GENOMIC DNA]</scope>
    <source>
        <strain evidence="3 4">YC2-7</strain>
    </source>
</reference>
<evidence type="ECO:0000259" key="2">
    <source>
        <dbReference type="Pfam" id="PF13810"/>
    </source>
</evidence>
<keyword evidence="1" id="KW-0732">Signal</keyword>
<proteinExistence type="predicted"/>
<evidence type="ECO:0000313" key="4">
    <source>
        <dbReference type="Proteomes" id="UP000535543"/>
    </source>
</evidence>
<accession>A0A848KRN0</accession>